<protein>
    <submittedName>
        <fullName evidence="1">Uncharacterized protein</fullName>
    </submittedName>
</protein>
<reference evidence="1" key="1">
    <citation type="journal article" date="2021" name="New Phytol.">
        <title>Evolutionary innovations through gain and loss of genes in the ectomycorrhizal Boletales.</title>
        <authorList>
            <person name="Wu G."/>
            <person name="Miyauchi S."/>
            <person name="Morin E."/>
            <person name="Kuo A."/>
            <person name="Drula E."/>
            <person name="Varga T."/>
            <person name="Kohler A."/>
            <person name="Feng B."/>
            <person name="Cao Y."/>
            <person name="Lipzen A."/>
            <person name="Daum C."/>
            <person name="Hundley H."/>
            <person name="Pangilinan J."/>
            <person name="Johnson J."/>
            <person name="Barry K."/>
            <person name="LaButti K."/>
            <person name="Ng V."/>
            <person name="Ahrendt S."/>
            <person name="Min B."/>
            <person name="Choi I.G."/>
            <person name="Park H."/>
            <person name="Plett J.M."/>
            <person name="Magnuson J."/>
            <person name="Spatafora J.W."/>
            <person name="Nagy L.G."/>
            <person name="Henrissat B."/>
            <person name="Grigoriev I.V."/>
            <person name="Yang Z.L."/>
            <person name="Xu J."/>
            <person name="Martin F.M."/>
        </authorList>
    </citation>
    <scope>NUCLEOTIDE SEQUENCE</scope>
    <source>
        <strain evidence="1">KKN 215</strain>
    </source>
</reference>
<keyword evidence="2" id="KW-1185">Reference proteome</keyword>
<dbReference type="EMBL" id="JAEVFJ010000009">
    <property type="protein sequence ID" value="KAH8102525.1"/>
    <property type="molecule type" value="Genomic_DNA"/>
</dbReference>
<sequence>MVIGREWWLRRDVVVVTGSRPSLPESKKTVAGSHAVTHYALVIGSGGGVKNIAGAADMPLVTAKDDQDQDVQLGLYQTDDAIVGPDVEDVERFEGQRSPFNVNALEAIGLTFALEVPRVALLVLPASAGVRRAVYELRLLGVNAHGLDGNATLLVSTVACTRSYGRTCGEVWEAVCR</sequence>
<dbReference type="AlphaFoldDB" id="A0A8K0XRF2"/>
<dbReference type="OrthoDB" id="10256233at2759"/>
<evidence type="ECO:0000313" key="2">
    <source>
        <dbReference type="Proteomes" id="UP000813824"/>
    </source>
</evidence>
<evidence type="ECO:0000313" key="1">
    <source>
        <dbReference type="EMBL" id="KAH8102525.1"/>
    </source>
</evidence>
<comment type="caution">
    <text evidence="1">The sequence shown here is derived from an EMBL/GenBank/DDBJ whole genome shotgun (WGS) entry which is preliminary data.</text>
</comment>
<dbReference type="Proteomes" id="UP000813824">
    <property type="component" value="Unassembled WGS sequence"/>
</dbReference>
<name>A0A8K0XRF2_9AGAR</name>
<proteinExistence type="predicted"/>
<gene>
    <name evidence="1" type="ORF">BXZ70DRAFT_787300</name>
</gene>
<accession>A0A8K0XRF2</accession>
<organism evidence="1 2">
    <name type="scientific">Cristinia sonorae</name>
    <dbReference type="NCBI Taxonomy" id="1940300"/>
    <lineage>
        <taxon>Eukaryota</taxon>
        <taxon>Fungi</taxon>
        <taxon>Dikarya</taxon>
        <taxon>Basidiomycota</taxon>
        <taxon>Agaricomycotina</taxon>
        <taxon>Agaricomycetes</taxon>
        <taxon>Agaricomycetidae</taxon>
        <taxon>Agaricales</taxon>
        <taxon>Pleurotineae</taxon>
        <taxon>Stephanosporaceae</taxon>
        <taxon>Cristinia</taxon>
    </lineage>
</organism>